<dbReference type="AlphaFoldDB" id="X1GDG4"/>
<feature type="non-terminal residue" evidence="1">
    <location>
        <position position="180"/>
    </location>
</feature>
<evidence type="ECO:0000313" key="1">
    <source>
        <dbReference type="EMBL" id="GAH55262.1"/>
    </source>
</evidence>
<reference evidence="1" key="1">
    <citation type="journal article" date="2014" name="Front. Microbiol.">
        <title>High frequency of phylogenetically diverse reductive dehalogenase-homologous genes in deep subseafloor sedimentary metagenomes.</title>
        <authorList>
            <person name="Kawai M."/>
            <person name="Futagami T."/>
            <person name="Toyoda A."/>
            <person name="Takaki Y."/>
            <person name="Nishi S."/>
            <person name="Hori S."/>
            <person name="Arai W."/>
            <person name="Tsubouchi T."/>
            <person name="Morono Y."/>
            <person name="Uchiyama I."/>
            <person name="Ito T."/>
            <person name="Fujiyama A."/>
            <person name="Inagaki F."/>
            <person name="Takami H."/>
        </authorList>
    </citation>
    <scope>NUCLEOTIDE SEQUENCE</scope>
    <source>
        <strain evidence="1">Expedition CK06-06</strain>
    </source>
</reference>
<gene>
    <name evidence="1" type="ORF">S03H2_36360</name>
</gene>
<name>X1GDG4_9ZZZZ</name>
<comment type="caution">
    <text evidence="1">The sequence shown here is derived from an EMBL/GenBank/DDBJ whole genome shotgun (WGS) entry which is preliminary data.</text>
</comment>
<dbReference type="EMBL" id="BARU01022300">
    <property type="protein sequence ID" value="GAH55262.1"/>
    <property type="molecule type" value="Genomic_DNA"/>
</dbReference>
<sequence>MKNINWIKNLKKNVGVFLDMLAENNFNYIKYSLSGDIYGRNTNWGLGQNVFMAKILYMLDLLEGIDSDKRNNLINGIKKFQDGNGYISDPLIIKLITKKRFLFFRDKSNEFELEKIRRAETRQSFSALNCLGEKPDKPFLYIPYDERSIGNFLSGFNWKYPWDAGSHFSHLLFFLKLNEI</sequence>
<organism evidence="1">
    <name type="scientific">marine sediment metagenome</name>
    <dbReference type="NCBI Taxonomy" id="412755"/>
    <lineage>
        <taxon>unclassified sequences</taxon>
        <taxon>metagenomes</taxon>
        <taxon>ecological metagenomes</taxon>
    </lineage>
</organism>
<protein>
    <submittedName>
        <fullName evidence="1">Uncharacterized protein</fullName>
    </submittedName>
</protein>
<proteinExistence type="predicted"/>
<accession>X1GDG4</accession>